<organism evidence="2 3">
    <name type="scientific">Dictyostelium firmibasis</name>
    <dbReference type="NCBI Taxonomy" id="79012"/>
    <lineage>
        <taxon>Eukaryota</taxon>
        <taxon>Amoebozoa</taxon>
        <taxon>Evosea</taxon>
        <taxon>Eumycetozoa</taxon>
        <taxon>Dictyostelia</taxon>
        <taxon>Dictyosteliales</taxon>
        <taxon>Dictyosteliaceae</taxon>
        <taxon>Dictyostelium</taxon>
    </lineage>
</organism>
<proteinExistence type="predicted"/>
<feature type="compositionally biased region" description="Polar residues" evidence="1">
    <location>
        <begin position="1"/>
        <end position="15"/>
    </location>
</feature>
<name>A0AAN7YM37_9MYCE</name>
<accession>A0AAN7YM37</accession>
<feature type="compositionally biased region" description="Acidic residues" evidence="1">
    <location>
        <begin position="28"/>
        <end position="38"/>
    </location>
</feature>
<reference evidence="2 3" key="1">
    <citation type="submission" date="2023-11" db="EMBL/GenBank/DDBJ databases">
        <title>Dfirmibasis_genome.</title>
        <authorList>
            <person name="Edelbroek B."/>
            <person name="Kjellin J."/>
            <person name="Jerlstrom-Hultqvist J."/>
            <person name="Soderbom F."/>
        </authorList>
    </citation>
    <scope>NUCLEOTIDE SEQUENCE [LARGE SCALE GENOMIC DNA]</scope>
    <source>
        <strain evidence="2 3">TNS-C-14</strain>
    </source>
</reference>
<keyword evidence="3" id="KW-1185">Reference proteome</keyword>
<feature type="compositionally biased region" description="Polar residues" evidence="1">
    <location>
        <begin position="58"/>
        <end position="67"/>
    </location>
</feature>
<evidence type="ECO:0000256" key="1">
    <source>
        <dbReference type="SAM" id="MobiDB-lite"/>
    </source>
</evidence>
<evidence type="ECO:0000313" key="3">
    <source>
        <dbReference type="Proteomes" id="UP001344447"/>
    </source>
</evidence>
<protein>
    <submittedName>
        <fullName evidence="2">Uncharacterized protein</fullName>
    </submittedName>
</protein>
<gene>
    <name evidence="2" type="ORF">RB653_007520</name>
</gene>
<sequence length="216" mass="24862">MASSSANIFSFPTYSNDKKNSNGNYDYSDSDCSEDSFDEYSNQEIDQLDKLDRPKISKTGSVIPNTTKDYEAAKAYKHSKRLERQHQQQQQQQTLEDQNDSNTTCVFDLITNGRKLTKSEKDAITNEETSSKDKLISSAKVVKRIIYDEKLKDKIDEFVISYQCNGTDKINSCPLKNFDRIPCRNNITEIKYGKDNQIVWCKADKIYDSDFSFLSE</sequence>
<evidence type="ECO:0000313" key="2">
    <source>
        <dbReference type="EMBL" id="KAK5576379.1"/>
    </source>
</evidence>
<dbReference type="EMBL" id="JAVFKY010000005">
    <property type="protein sequence ID" value="KAK5576379.1"/>
    <property type="molecule type" value="Genomic_DNA"/>
</dbReference>
<dbReference type="Proteomes" id="UP001344447">
    <property type="component" value="Unassembled WGS sequence"/>
</dbReference>
<comment type="caution">
    <text evidence="2">The sequence shown here is derived from an EMBL/GenBank/DDBJ whole genome shotgun (WGS) entry which is preliminary data.</text>
</comment>
<feature type="region of interest" description="Disordered" evidence="1">
    <location>
        <begin position="1"/>
        <end position="99"/>
    </location>
</feature>
<dbReference type="AlphaFoldDB" id="A0AAN7YM37"/>